<dbReference type="InterPro" id="IPR007690">
    <property type="entry name" value="T2SS_GspM"/>
</dbReference>
<dbReference type="RefSeq" id="WP_341371245.1">
    <property type="nucleotide sequence ID" value="NZ_JBBPCO010000010.1"/>
</dbReference>
<keyword evidence="4" id="KW-1003">Cell membrane</keyword>
<dbReference type="Proteomes" id="UP001446205">
    <property type="component" value="Unassembled WGS sequence"/>
</dbReference>
<keyword evidence="9 11" id="KW-0472">Membrane</keyword>
<organism evidence="12 13">
    <name type="scientific">Thermithiobacillus plumbiphilus</name>
    <dbReference type="NCBI Taxonomy" id="1729899"/>
    <lineage>
        <taxon>Bacteria</taxon>
        <taxon>Pseudomonadati</taxon>
        <taxon>Pseudomonadota</taxon>
        <taxon>Acidithiobacillia</taxon>
        <taxon>Acidithiobacillales</taxon>
        <taxon>Thermithiobacillaceae</taxon>
        <taxon>Thermithiobacillus</taxon>
    </lineage>
</organism>
<feature type="coiled-coil region" evidence="10">
    <location>
        <begin position="45"/>
        <end position="75"/>
    </location>
</feature>
<evidence type="ECO:0000313" key="12">
    <source>
        <dbReference type="EMBL" id="MEK8090189.1"/>
    </source>
</evidence>
<comment type="similarity">
    <text evidence="2">Belongs to the GSP M family.</text>
</comment>
<dbReference type="Gene3D" id="3.30.1360.100">
    <property type="entry name" value="General secretion pathway protein M, EpsM"/>
    <property type="match status" value="1"/>
</dbReference>
<comment type="subcellular location">
    <subcellularLocation>
        <location evidence="1">Cell inner membrane</location>
        <topology evidence="1">Single-pass membrane protein</topology>
    </subcellularLocation>
</comment>
<dbReference type="EMBL" id="JBBPCO010000010">
    <property type="protein sequence ID" value="MEK8090189.1"/>
    <property type="molecule type" value="Genomic_DNA"/>
</dbReference>
<keyword evidence="5" id="KW-0997">Cell inner membrane</keyword>
<name>A0ABU9D9H3_9PROT</name>
<evidence type="ECO:0000256" key="3">
    <source>
        <dbReference type="ARBA" id="ARBA00022448"/>
    </source>
</evidence>
<evidence type="ECO:0000256" key="7">
    <source>
        <dbReference type="ARBA" id="ARBA00022927"/>
    </source>
</evidence>
<proteinExistence type="inferred from homology"/>
<keyword evidence="8 11" id="KW-1133">Transmembrane helix</keyword>
<reference evidence="12 13" key="1">
    <citation type="submission" date="2024-04" db="EMBL/GenBank/DDBJ databases">
        <authorList>
            <person name="Abashina T."/>
            <person name="Shaikin A."/>
        </authorList>
    </citation>
    <scope>NUCLEOTIDE SEQUENCE [LARGE SCALE GENOMIC DNA]</scope>
    <source>
        <strain evidence="12 13">AAFK</strain>
    </source>
</reference>
<evidence type="ECO:0000256" key="8">
    <source>
        <dbReference type="ARBA" id="ARBA00022989"/>
    </source>
</evidence>
<keyword evidence="3" id="KW-0813">Transport</keyword>
<evidence type="ECO:0000256" key="11">
    <source>
        <dbReference type="SAM" id="Phobius"/>
    </source>
</evidence>
<evidence type="ECO:0000313" key="13">
    <source>
        <dbReference type="Proteomes" id="UP001446205"/>
    </source>
</evidence>
<dbReference type="SUPFAM" id="SSF103054">
    <property type="entry name" value="General secretion pathway protein M, EpsM"/>
    <property type="match status" value="1"/>
</dbReference>
<evidence type="ECO:0000256" key="6">
    <source>
        <dbReference type="ARBA" id="ARBA00022692"/>
    </source>
</evidence>
<protein>
    <submittedName>
        <fullName evidence="12">Type II secretion system protein GspM</fullName>
    </submittedName>
</protein>
<gene>
    <name evidence="12" type="primary">gspM</name>
    <name evidence="12" type="ORF">WOB96_10495</name>
</gene>
<feature type="transmembrane region" description="Helical" evidence="11">
    <location>
        <begin position="19"/>
        <end position="39"/>
    </location>
</feature>
<comment type="caution">
    <text evidence="12">The sequence shown here is derived from an EMBL/GenBank/DDBJ whole genome shotgun (WGS) entry which is preliminary data.</text>
</comment>
<evidence type="ECO:0000256" key="5">
    <source>
        <dbReference type="ARBA" id="ARBA00022519"/>
    </source>
</evidence>
<dbReference type="Pfam" id="PF04612">
    <property type="entry name" value="T2SSM"/>
    <property type="match status" value="1"/>
</dbReference>
<keyword evidence="7" id="KW-0653">Protein transport</keyword>
<evidence type="ECO:0000256" key="4">
    <source>
        <dbReference type="ARBA" id="ARBA00022475"/>
    </source>
</evidence>
<evidence type="ECO:0000256" key="1">
    <source>
        <dbReference type="ARBA" id="ARBA00004377"/>
    </source>
</evidence>
<accession>A0ABU9D9H3</accession>
<dbReference type="InterPro" id="IPR023229">
    <property type="entry name" value="T2SS_M_periplasmic_sf"/>
</dbReference>
<evidence type="ECO:0000256" key="9">
    <source>
        <dbReference type="ARBA" id="ARBA00023136"/>
    </source>
</evidence>
<sequence length="166" mass="18537">MNIATLEQLWRERNPRERWLIGLGLPLLLLALLYAYLWLPVQKERARLQRTLPELRAAAAQLRQQAQEVQTLRQHVPASDAATNPADPVTVMRQAATEAGLPAPQIQPDNTGRLRVRFEQVTFNPLIQWIDILQRQHGLKVETLEMGAANGPGRVNAQIAFAGGGT</sequence>
<keyword evidence="10" id="KW-0175">Coiled coil</keyword>
<keyword evidence="13" id="KW-1185">Reference proteome</keyword>
<evidence type="ECO:0000256" key="2">
    <source>
        <dbReference type="ARBA" id="ARBA00010637"/>
    </source>
</evidence>
<evidence type="ECO:0000256" key="10">
    <source>
        <dbReference type="SAM" id="Coils"/>
    </source>
</evidence>
<keyword evidence="6 11" id="KW-0812">Transmembrane</keyword>